<dbReference type="OrthoDB" id="5786478at2"/>
<accession>A0A4S4BSM0</accession>
<dbReference type="PRINTS" id="PR00081">
    <property type="entry name" value="GDHRDH"/>
</dbReference>
<evidence type="ECO:0000256" key="2">
    <source>
        <dbReference type="ARBA" id="ARBA00023002"/>
    </source>
</evidence>
<dbReference type="InterPro" id="IPR051468">
    <property type="entry name" value="Fungal_SecMetab_SDRs"/>
</dbReference>
<dbReference type="Gene3D" id="3.40.50.720">
    <property type="entry name" value="NAD(P)-binding Rossmann-like Domain"/>
    <property type="match status" value="1"/>
</dbReference>
<dbReference type="CDD" id="cd05325">
    <property type="entry name" value="carb_red_sniffer_like_SDR_c"/>
    <property type="match status" value="1"/>
</dbReference>
<comment type="similarity">
    <text evidence="3">Belongs to the short-chain dehydrogenases/reductases (SDR) family.</text>
</comment>
<dbReference type="RefSeq" id="WP_136370650.1">
    <property type="nucleotide sequence ID" value="NZ_SSOB01000017.1"/>
</dbReference>
<dbReference type="PANTHER" id="PTHR43544">
    <property type="entry name" value="SHORT-CHAIN DEHYDROGENASE/REDUCTASE"/>
    <property type="match status" value="1"/>
</dbReference>
<comment type="caution">
    <text evidence="4">The sequence shown here is derived from an EMBL/GenBank/DDBJ whole genome shotgun (WGS) entry which is preliminary data.</text>
</comment>
<evidence type="ECO:0000313" key="5">
    <source>
        <dbReference type="Proteomes" id="UP000310636"/>
    </source>
</evidence>
<proteinExistence type="inferred from homology"/>
<sequence>MRIFITGAGRGLGFELTEAAVREGHSVIACVRDASRPGERLTELLQRYPDSVRLKSLDVASEGDAARIAAELSESGLALDAIVNNAGILLGREDGIETLSIEELRKTLEINLVGPIAVAKHLVPLMRGSDAGMVLNISSEAGSFSGAYGGDYPYAISKLALNMFTKQLNEELKPRGIRALAVHPGWIRTDMGGSAAPLAASDSAGGILDILTGRTQVPKENVFIDYAGRPMPL</sequence>
<dbReference type="InterPro" id="IPR036291">
    <property type="entry name" value="NAD(P)-bd_dom_sf"/>
</dbReference>
<keyword evidence="2" id="KW-0560">Oxidoreductase</keyword>
<gene>
    <name evidence="4" type="ORF">E6C55_15185</name>
</gene>
<organism evidence="4 5">
    <name type="scientific">Cohnella fermenti</name>
    <dbReference type="NCBI Taxonomy" id="2565925"/>
    <lineage>
        <taxon>Bacteria</taxon>
        <taxon>Bacillati</taxon>
        <taxon>Bacillota</taxon>
        <taxon>Bacilli</taxon>
        <taxon>Bacillales</taxon>
        <taxon>Paenibacillaceae</taxon>
        <taxon>Cohnella</taxon>
    </lineage>
</organism>
<evidence type="ECO:0000256" key="1">
    <source>
        <dbReference type="ARBA" id="ARBA00022857"/>
    </source>
</evidence>
<protein>
    <submittedName>
        <fullName evidence="4">SDR family oxidoreductase</fullName>
    </submittedName>
</protein>
<dbReference type="Proteomes" id="UP000310636">
    <property type="component" value="Unassembled WGS sequence"/>
</dbReference>
<dbReference type="AlphaFoldDB" id="A0A4S4BSM0"/>
<reference evidence="4 5" key="1">
    <citation type="submission" date="2019-04" db="EMBL/GenBank/DDBJ databases">
        <title>Cohnella sp. nov. isolated from preserved vegetables.</title>
        <authorList>
            <person name="Lin S.-Y."/>
            <person name="Hung M.-H."/>
            <person name="Young C.-C."/>
        </authorList>
    </citation>
    <scope>NUCLEOTIDE SEQUENCE [LARGE SCALE GENOMIC DNA]</scope>
    <source>
        <strain evidence="4 5">CC-MHH1044</strain>
    </source>
</reference>
<dbReference type="GO" id="GO:0016491">
    <property type="term" value="F:oxidoreductase activity"/>
    <property type="evidence" value="ECO:0007669"/>
    <property type="project" value="UniProtKB-KW"/>
</dbReference>
<dbReference type="Pfam" id="PF00106">
    <property type="entry name" value="adh_short"/>
    <property type="match status" value="1"/>
</dbReference>
<dbReference type="PANTHER" id="PTHR43544:SF7">
    <property type="entry name" value="NADB-LER2"/>
    <property type="match status" value="1"/>
</dbReference>
<name>A0A4S4BSM0_9BACL</name>
<evidence type="ECO:0000313" key="4">
    <source>
        <dbReference type="EMBL" id="THF78039.1"/>
    </source>
</evidence>
<dbReference type="InterPro" id="IPR002347">
    <property type="entry name" value="SDR_fam"/>
</dbReference>
<dbReference type="EMBL" id="SSOB01000017">
    <property type="protein sequence ID" value="THF78039.1"/>
    <property type="molecule type" value="Genomic_DNA"/>
</dbReference>
<evidence type="ECO:0000256" key="3">
    <source>
        <dbReference type="RuleBase" id="RU000363"/>
    </source>
</evidence>
<keyword evidence="5" id="KW-1185">Reference proteome</keyword>
<dbReference type="SUPFAM" id="SSF51735">
    <property type="entry name" value="NAD(P)-binding Rossmann-fold domains"/>
    <property type="match status" value="1"/>
</dbReference>
<dbReference type="GO" id="GO:0005737">
    <property type="term" value="C:cytoplasm"/>
    <property type="evidence" value="ECO:0007669"/>
    <property type="project" value="TreeGrafter"/>
</dbReference>
<keyword evidence="1" id="KW-0521">NADP</keyword>
<dbReference type="PRINTS" id="PR00080">
    <property type="entry name" value="SDRFAMILY"/>
</dbReference>